<dbReference type="SUPFAM" id="SSF57756">
    <property type="entry name" value="Retrovirus zinc finger-like domains"/>
    <property type="match status" value="1"/>
</dbReference>
<feature type="region of interest" description="Disordered" evidence="6">
    <location>
        <begin position="93"/>
        <end position="171"/>
    </location>
</feature>
<protein>
    <recommendedName>
        <fullName evidence="7">CCHC-type domain-containing protein</fullName>
    </recommendedName>
</protein>
<dbReference type="AlphaFoldDB" id="U3KK43"/>
<keyword evidence="2" id="KW-0479">Metal-binding</keyword>
<keyword evidence="1" id="KW-0519">Myristate</keyword>
<dbReference type="eggNOG" id="ENOG502RTY9">
    <property type="taxonomic scope" value="Eukaryota"/>
</dbReference>
<dbReference type="SUPFAM" id="SSF47353">
    <property type="entry name" value="Retrovirus capsid dimerization domain-like"/>
    <property type="match status" value="1"/>
</dbReference>
<dbReference type="PANTHER" id="PTHR40389">
    <property type="entry name" value="ENDOGENOUS RETROVIRUS GROUP K MEMBER 24 GAG POLYPROTEIN-RELATED"/>
    <property type="match status" value="1"/>
</dbReference>
<dbReference type="HOGENOM" id="CLU_489109_0_0_1"/>
<evidence type="ECO:0000256" key="4">
    <source>
        <dbReference type="ARBA" id="ARBA00022833"/>
    </source>
</evidence>
<dbReference type="PANTHER" id="PTHR40389:SF2">
    <property type="entry name" value="ENDOGENOUS RETROVIRUS GROUP K MEMBER 24 GAG POLYPROTEIN-RELATED"/>
    <property type="match status" value="1"/>
</dbReference>
<dbReference type="OMA" id="KEPYLEF"/>
<keyword evidence="1" id="KW-0449">Lipoprotein</keyword>
<dbReference type="InterPro" id="IPR008919">
    <property type="entry name" value="Retrov_capsid_N"/>
</dbReference>
<dbReference type="Gene3D" id="4.10.60.10">
    <property type="entry name" value="Zinc finger, CCHC-type"/>
    <property type="match status" value="1"/>
</dbReference>
<dbReference type="Gene3D" id="1.10.1200.30">
    <property type="match status" value="1"/>
</dbReference>
<feature type="domain" description="CCHC-type" evidence="7">
    <location>
        <begin position="493"/>
        <end position="507"/>
    </location>
</feature>
<dbReference type="InterPro" id="IPR008916">
    <property type="entry name" value="Retrov_capsid_C"/>
</dbReference>
<evidence type="ECO:0000313" key="9">
    <source>
        <dbReference type="Proteomes" id="UP000016665"/>
    </source>
</evidence>
<evidence type="ECO:0000256" key="2">
    <source>
        <dbReference type="ARBA" id="ARBA00022723"/>
    </source>
</evidence>
<dbReference type="SUPFAM" id="SSF47943">
    <property type="entry name" value="Retrovirus capsid protein, N-terminal core domain"/>
    <property type="match status" value="1"/>
</dbReference>
<keyword evidence="3 5" id="KW-0863">Zinc-finger</keyword>
<dbReference type="PROSITE" id="PS50158">
    <property type="entry name" value="ZF_CCHC"/>
    <property type="match status" value="1"/>
</dbReference>
<dbReference type="Pfam" id="PF00098">
    <property type="entry name" value="zf-CCHC"/>
    <property type="match status" value="1"/>
</dbReference>
<evidence type="ECO:0000259" key="7">
    <source>
        <dbReference type="PROSITE" id="PS50158"/>
    </source>
</evidence>
<dbReference type="Pfam" id="PF00607">
    <property type="entry name" value="Gag_p24"/>
    <property type="match status" value="1"/>
</dbReference>
<accession>U3KK43</accession>
<dbReference type="InterPro" id="IPR050195">
    <property type="entry name" value="Primate_lentivir_Gag_pol-like"/>
</dbReference>
<dbReference type="KEGG" id="fab:107604314"/>
<organism evidence="8 9">
    <name type="scientific">Ficedula albicollis</name>
    <name type="common">Collared flycatcher</name>
    <name type="synonym">Muscicapa albicollis</name>
    <dbReference type="NCBI Taxonomy" id="59894"/>
    <lineage>
        <taxon>Eukaryota</taxon>
        <taxon>Metazoa</taxon>
        <taxon>Chordata</taxon>
        <taxon>Craniata</taxon>
        <taxon>Vertebrata</taxon>
        <taxon>Euteleostomi</taxon>
        <taxon>Archelosauria</taxon>
        <taxon>Archosauria</taxon>
        <taxon>Dinosauria</taxon>
        <taxon>Saurischia</taxon>
        <taxon>Theropoda</taxon>
        <taxon>Coelurosauria</taxon>
        <taxon>Aves</taxon>
        <taxon>Neognathae</taxon>
        <taxon>Neoaves</taxon>
        <taxon>Telluraves</taxon>
        <taxon>Australaves</taxon>
        <taxon>Passeriformes</taxon>
        <taxon>Muscicapidae</taxon>
        <taxon>Ficedula</taxon>
    </lineage>
</organism>
<evidence type="ECO:0000313" key="8">
    <source>
        <dbReference type="Ensembl" id="ENSFALP00000015397.1"/>
    </source>
</evidence>
<dbReference type="GeneID" id="107604314"/>
<dbReference type="GO" id="GO:0016032">
    <property type="term" value="P:viral process"/>
    <property type="evidence" value="ECO:0007669"/>
    <property type="project" value="InterPro"/>
</dbReference>
<dbReference type="OrthoDB" id="9398474at2759"/>
<reference evidence="8" key="3">
    <citation type="submission" date="2025-09" db="UniProtKB">
        <authorList>
            <consortium name="Ensembl"/>
        </authorList>
    </citation>
    <scope>IDENTIFICATION</scope>
</reference>
<proteinExistence type="predicted"/>
<name>U3KK43_FICAL</name>
<reference evidence="8" key="2">
    <citation type="submission" date="2025-08" db="UniProtKB">
        <authorList>
            <consortium name="Ensembl"/>
        </authorList>
    </citation>
    <scope>IDENTIFICATION</scope>
</reference>
<dbReference type="InterPro" id="IPR045345">
    <property type="entry name" value="Gag_p24_C"/>
</dbReference>
<gene>
    <name evidence="8" type="primary">LOC107604314</name>
</gene>
<dbReference type="Proteomes" id="UP000016665">
    <property type="component" value="Linkage group LG34"/>
</dbReference>
<sequence>MDQSVSKEEGATAKLLLHTPPEREMTCDGATLCRLLLWCSKNGFPADAQSALDVGMGKEAGEVLWDAVSRGDTETEELPRVWKLVFSRLQELEREKSVATRAQSPAKVKMESPPNPSAAPSSLMEEEDGERGKKAQTDKVGMGEQSPPSLSPLPTDGPPREAPADSKIPNSVQEQLKKLQLGRDGKKLERYQKYEEEVLNCERRRGFSNEGVEMGGGGGDLTLRWKDIYKSALMEGEILPNYLFNLGGNFRGRDPKLWALPEWEIIKGTRESIRQNGLNSSLTQSFLDYIFTFHLLTPWDSKVLTSLILTPTQQLLWQSRWHDACSAAAAPNPHLAEWNPLSFEKGKMLTGQGEFAVRQKQAMLHPDILWQSQQLARDVLKTLPEDGKRIPSYSRVKQGAKEPYLEFVERLKCVLEKTELHDEERRIFLKILAVENANPACKRILKGLSVAATLEEMLEACAGVGSAQETAEFLVSALAAALKPLLQNTHSPKCYNCGKPGHLKAQCNSSKPKGKGKPSGSCRRCQKFGHGAWECRSKFRKDGSPILRNWGVGQQSD</sequence>
<evidence type="ECO:0000256" key="1">
    <source>
        <dbReference type="ARBA" id="ARBA00022707"/>
    </source>
</evidence>
<dbReference type="STRING" id="59894.ENSFALP00000015397"/>
<dbReference type="GeneTree" id="ENSGT01150000287227"/>
<dbReference type="Ensembl" id="ENSFALT00000015462.2">
    <property type="protein sequence ID" value="ENSFALP00000015397.1"/>
    <property type="gene ID" value="ENSFALG00000014784.2"/>
</dbReference>
<dbReference type="InterPro" id="IPR001878">
    <property type="entry name" value="Znf_CCHC"/>
</dbReference>
<keyword evidence="9" id="KW-1185">Reference proteome</keyword>
<dbReference type="GO" id="GO:0008270">
    <property type="term" value="F:zinc ion binding"/>
    <property type="evidence" value="ECO:0007669"/>
    <property type="project" value="UniProtKB-KW"/>
</dbReference>
<reference evidence="9" key="1">
    <citation type="journal article" date="2012" name="Nature">
        <title>The genomic landscape of species divergence in Ficedula flycatchers.</title>
        <authorList>
            <person name="Ellegren H."/>
            <person name="Smeds L."/>
            <person name="Burri R."/>
            <person name="Olason P.I."/>
            <person name="Backstrom N."/>
            <person name="Kawakami T."/>
            <person name="Kunstner A."/>
            <person name="Makinen H."/>
            <person name="Nadachowska-Brzyska K."/>
            <person name="Qvarnstrom A."/>
            <person name="Uebbing S."/>
            <person name="Wolf J.B."/>
        </authorList>
    </citation>
    <scope>NUCLEOTIDE SEQUENCE [LARGE SCALE GENOMIC DNA]</scope>
</reference>
<evidence type="ECO:0000256" key="3">
    <source>
        <dbReference type="ARBA" id="ARBA00022771"/>
    </source>
</evidence>
<evidence type="ECO:0000256" key="6">
    <source>
        <dbReference type="SAM" id="MobiDB-lite"/>
    </source>
</evidence>
<dbReference type="Gene3D" id="1.10.375.10">
    <property type="entry name" value="Human Immunodeficiency Virus Type 1 Capsid Protein"/>
    <property type="match status" value="1"/>
</dbReference>
<dbReference type="SMART" id="SM00343">
    <property type="entry name" value="ZnF_C2HC"/>
    <property type="match status" value="2"/>
</dbReference>
<dbReference type="RefSeq" id="XP_016160405.1">
    <property type="nucleotide sequence ID" value="XM_016304919.1"/>
</dbReference>
<evidence type="ECO:0000256" key="5">
    <source>
        <dbReference type="PROSITE-ProRule" id="PRU00047"/>
    </source>
</evidence>
<dbReference type="Pfam" id="PF19317">
    <property type="entry name" value="Gag_p24_C"/>
    <property type="match status" value="1"/>
</dbReference>
<dbReference type="InterPro" id="IPR036875">
    <property type="entry name" value="Znf_CCHC_sf"/>
</dbReference>
<keyword evidence="4" id="KW-0862">Zinc</keyword>
<dbReference type="GO" id="GO:0003676">
    <property type="term" value="F:nucleic acid binding"/>
    <property type="evidence" value="ECO:0007669"/>
    <property type="project" value="InterPro"/>
</dbReference>